<sequence>MENPANIDWLPGALADHLTSFGGQLSNTSGQMTALEWLEAGATASYGTVSEPCNHWQKFPHPQVLLLNYLQGATALEAYWRSVAWPAQGVLVGEPLAAPFGR</sequence>
<protein>
    <submittedName>
        <fullName evidence="1">TIGR03790 family protein</fullName>
    </submittedName>
</protein>
<dbReference type="EMBL" id="CP132507">
    <property type="protein sequence ID" value="WNO04102.1"/>
    <property type="molecule type" value="Genomic_DNA"/>
</dbReference>
<accession>A0ABZ0AWT7</accession>
<dbReference type="NCBIfam" id="TIGR03790">
    <property type="entry name" value="TIGR03790 family protein"/>
    <property type="match status" value="1"/>
</dbReference>
<name>A0ABZ0AWT7_9BURK</name>
<evidence type="ECO:0000313" key="2">
    <source>
        <dbReference type="Proteomes" id="UP001302257"/>
    </source>
</evidence>
<dbReference type="Proteomes" id="UP001302257">
    <property type="component" value="Chromosome"/>
</dbReference>
<organism evidence="1 2">
    <name type="scientific">Rhodoferax mekongensis</name>
    <dbReference type="NCBI Taxonomy" id="3068341"/>
    <lineage>
        <taxon>Bacteria</taxon>
        <taxon>Pseudomonadati</taxon>
        <taxon>Pseudomonadota</taxon>
        <taxon>Betaproteobacteria</taxon>
        <taxon>Burkholderiales</taxon>
        <taxon>Comamonadaceae</taxon>
        <taxon>Rhodoferax</taxon>
    </lineage>
</organism>
<dbReference type="RefSeq" id="WP_313866963.1">
    <property type="nucleotide sequence ID" value="NZ_CP132507.1"/>
</dbReference>
<keyword evidence="2" id="KW-1185">Reference proteome</keyword>
<dbReference type="InterPro" id="IPR022265">
    <property type="entry name" value="CHP03790"/>
</dbReference>
<evidence type="ECO:0000313" key="1">
    <source>
        <dbReference type="EMBL" id="WNO04102.1"/>
    </source>
</evidence>
<proteinExistence type="predicted"/>
<gene>
    <name evidence="1" type="ORF">RAN89_14495</name>
</gene>
<reference evidence="1 2" key="1">
    <citation type="submission" date="2023-08" db="EMBL/GenBank/DDBJ databases">
        <title>Rhodoferax potami sp. nov. and Rhodoferax mekongensis sp. nov., isolated from the Mekong River in Thailand.</title>
        <authorList>
            <person name="Kitikhun S."/>
            <person name="Charoenyingcharoen P."/>
            <person name="Siriarchawattana P."/>
            <person name="Likhitrattanapisal S."/>
            <person name="Nilsakha T."/>
            <person name="Chanpet A."/>
            <person name="Rattanawaree P."/>
            <person name="Ingsriswang S."/>
        </authorList>
    </citation>
    <scope>NUCLEOTIDE SEQUENCE [LARGE SCALE GENOMIC DNA]</scope>
    <source>
        <strain evidence="1 2">TBRC 17307</strain>
    </source>
</reference>